<keyword evidence="1" id="KW-0540">Nuclease</keyword>
<keyword evidence="3 5" id="KW-0269">Exonuclease</keyword>
<dbReference type="SMART" id="SM00479">
    <property type="entry name" value="EXOIII"/>
    <property type="match status" value="1"/>
</dbReference>
<keyword evidence="6" id="KW-1185">Reference proteome</keyword>
<dbReference type="GO" id="GO:0004527">
    <property type="term" value="F:exonuclease activity"/>
    <property type="evidence" value="ECO:0007669"/>
    <property type="project" value="UniProtKB-KW"/>
</dbReference>
<feature type="domain" description="Exonuclease" evidence="4">
    <location>
        <begin position="52"/>
        <end position="228"/>
    </location>
</feature>
<dbReference type="EMBL" id="BAABLW010000001">
    <property type="protein sequence ID" value="GAA4911296.1"/>
    <property type="molecule type" value="Genomic_DNA"/>
</dbReference>
<dbReference type="InterPro" id="IPR012337">
    <property type="entry name" value="RNaseH-like_sf"/>
</dbReference>
<accession>A0ABP9FY82</accession>
<comment type="caution">
    <text evidence="5">The sequence shown here is derived from an EMBL/GenBank/DDBJ whole genome shotgun (WGS) entry which is preliminary data.</text>
</comment>
<gene>
    <name evidence="5" type="ORF">GCM10025790_02040</name>
</gene>
<dbReference type="CDD" id="cd06127">
    <property type="entry name" value="DEDDh"/>
    <property type="match status" value="1"/>
</dbReference>
<evidence type="ECO:0000313" key="5">
    <source>
        <dbReference type="EMBL" id="GAA4911296.1"/>
    </source>
</evidence>
<evidence type="ECO:0000256" key="2">
    <source>
        <dbReference type="ARBA" id="ARBA00022801"/>
    </source>
</evidence>
<name>A0ABP9FY82_9MICC</name>
<dbReference type="Proteomes" id="UP001500368">
    <property type="component" value="Unassembled WGS sequence"/>
</dbReference>
<evidence type="ECO:0000256" key="3">
    <source>
        <dbReference type="ARBA" id="ARBA00022839"/>
    </source>
</evidence>
<organism evidence="5 6">
    <name type="scientific">Nesterenkonia rhizosphaerae</name>
    <dbReference type="NCBI Taxonomy" id="1348272"/>
    <lineage>
        <taxon>Bacteria</taxon>
        <taxon>Bacillati</taxon>
        <taxon>Actinomycetota</taxon>
        <taxon>Actinomycetes</taxon>
        <taxon>Micrococcales</taxon>
        <taxon>Micrococcaceae</taxon>
        <taxon>Nesterenkonia</taxon>
    </lineage>
</organism>
<dbReference type="InterPro" id="IPR036397">
    <property type="entry name" value="RNaseH_sf"/>
</dbReference>
<dbReference type="Gene3D" id="3.30.420.10">
    <property type="entry name" value="Ribonuclease H-like superfamily/Ribonuclease H"/>
    <property type="match status" value="1"/>
</dbReference>
<evidence type="ECO:0000259" key="4">
    <source>
        <dbReference type="SMART" id="SM00479"/>
    </source>
</evidence>
<dbReference type="InterPro" id="IPR013520">
    <property type="entry name" value="Ribonucl_H"/>
</dbReference>
<dbReference type="PANTHER" id="PTHR30231:SF4">
    <property type="entry name" value="PROTEIN NEN2"/>
    <property type="match status" value="1"/>
</dbReference>
<dbReference type="Pfam" id="PF00929">
    <property type="entry name" value="RNase_T"/>
    <property type="match status" value="1"/>
</dbReference>
<evidence type="ECO:0000313" key="6">
    <source>
        <dbReference type="Proteomes" id="UP001500368"/>
    </source>
</evidence>
<keyword evidence="2" id="KW-0378">Hydrolase</keyword>
<dbReference type="NCBIfam" id="NF005927">
    <property type="entry name" value="PRK07942.1"/>
    <property type="match status" value="1"/>
</dbReference>
<dbReference type="SUPFAM" id="SSF53098">
    <property type="entry name" value="Ribonuclease H-like"/>
    <property type="match status" value="1"/>
</dbReference>
<protein>
    <submittedName>
        <fullName evidence="5">3'-5' exonuclease</fullName>
    </submittedName>
</protein>
<evidence type="ECO:0000256" key="1">
    <source>
        <dbReference type="ARBA" id="ARBA00022722"/>
    </source>
</evidence>
<reference evidence="6" key="1">
    <citation type="journal article" date="2019" name="Int. J. Syst. Evol. Microbiol.">
        <title>The Global Catalogue of Microorganisms (GCM) 10K type strain sequencing project: providing services to taxonomists for standard genome sequencing and annotation.</title>
        <authorList>
            <consortium name="The Broad Institute Genomics Platform"/>
            <consortium name="The Broad Institute Genome Sequencing Center for Infectious Disease"/>
            <person name="Wu L."/>
            <person name="Ma J."/>
        </authorList>
    </citation>
    <scope>NUCLEOTIDE SEQUENCE [LARGE SCALE GENOMIC DNA]</scope>
    <source>
        <strain evidence="6">JCM 19129</strain>
    </source>
</reference>
<proteinExistence type="predicted"/>
<dbReference type="PANTHER" id="PTHR30231">
    <property type="entry name" value="DNA POLYMERASE III SUBUNIT EPSILON"/>
    <property type="match status" value="1"/>
</dbReference>
<sequence length="278" mass="30421">MQIRLLSATDIPDGTHCLCSSSVSVAGGNVTGMEIPPLFEMPVSAESWHTRRRVGFDLETTSRFPSEARIVSAALVVFDPAEGDAPRVREWLVDPGVEIPAETTAIHGISTEYARSEGQQAAEAIRQIVVELTKEFEAGSAIVIMNAPYDLTVLRHEAERYGVGFPEPHPVIDPLVIDKQVDKYRRGKRRLGDLCGVYGVLLNEAHSAAPDAQAGVEVACCLAEKYPQLQIPAEELHELQVQWKAEQAADFQEFLRRTKPDAVIDPAWPIVPAFVSGA</sequence>